<protein>
    <submittedName>
        <fullName evidence="8">Cyclin-A1</fullName>
    </submittedName>
</protein>
<dbReference type="PANTHER" id="PTHR10177">
    <property type="entry name" value="CYCLINS"/>
    <property type="match status" value="1"/>
</dbReference>
<keyword evidence="4" id="KW-0131">Cell cycle</keyword>
<evidence type="ECO:0000256" key="5">
    <source>
        <dbReference type="RuleBase" id="RU000383"/>
    </source>
</evidence>
<comment type="caution">
    <text evidence="8">The sequence shown here is derived from an EMBL/GenBank/DDBJ whole genome shotgun (WGS) entry which is preliminary data.</text>
</comment>
<dbReference type="EMBL" id="SOYY01000023">
    <property type="protein sequence ID" value="KAA0704108.1"/>
    <property type="molecule type" value="Genomic_DNA"/>
</dbReference>
<evidence type="ECO:0000259" key="7">
    <source>
        <dbReference type="SMART" id="SM01332"/>
    </source>
</evidence>
<dbReference type="InterPro" id="IPR036915">
    <property type="entry name" value="Cyclin-like_sf"/>
</dbReference>
<reference evidence="8 9" key="1">
    <citation type="journal article" date="2019" name="Mol. Ecol. Resour.">
        <title>Chromosome-level genome assembly of Triplophysa tibetana, a fish adapted to the harsh high-altitude environment of the Tibetan Plateau.</title>
        <authorList>
            <person name="Yang X."/>
            <person name="Liu H."/>
            <person name="Ma Z."/>
            <person name="Zou Y."/>
            <person name="Zou M."/>
            <person name="Mao Y."/>
            <person name="Li X."/>
            <person name="Wang H."/>
            <person name="Chen T."/>
            <person name="Wang W."/>
            <person name="Yang R."/>
        </authorList>
    </citation>
    <scope>NUCLEOTIDE SEQUENCE [LARGE SCALE GENOMIC DNA]</scope>
    <source>
        <strain evidence="8">TTIB1903HZAU</strain>
        <tissue evidence="8">Muscle</tissue>
    </source>
</reference>
<keyword evidence="2" id="KW-0132">Cell division</keyword>
<dbReference type="InterPro" id="IPR048258">
    <property type="entry name" value="Cyclins_cyclin-box"/>
</dbReference>
<evidence type="ECO:0000313" key="8">
    <source>
        <dbReference type="EMBL" id="KAA0704108.1"/>
    </source>
</evidence>
<proteinExistence type="inferred from homology"/>
<evidence type="ECO:0000256" key="3">
    <source>
        <dbReference type="ARBA" id="ARBA00023127"/>
    </source>
</evidence>
<dbReference type="Pfam" id="PF00134">
    <property type="entry name" value="Cyclin_N"/>
    <property type="match status" value="1"/>
</dbReference>
<evidence type="ECO:0000256" key="2">
    <source>
        <dbReference type="ARBA" id="ARBA00022618"/>
    </source>
</evidence>
<dbReference type="InterPro" id="IPR039361">
    <property type="entry name" value="Cyclin"/>
</dbReference>
<evidence type="ECO:0000313" key="9">
    <source>
        <dbReference type="Proteomes" id="UP000324632"/>
    </source>
</evidence>
<accession>A0A5A9N4H2</accession>
<feature type="domain" description="Cyclin-like" evidence="6">
    <location>
        <begin position="270"/>
        <end position="352"/>
    </location>
</feature>
<dbReference type="GO" id="GO:0051301">
    <property type="term" value="P:cell division"/>
    <property type="evidence" value="ECO:0007669"/>
    <property type="project" value="UniProtKB-KW"/>
</dbReference>
<dbReference type="InterPro" id="IPR013763">
    <property type="entry name" value="Cyclin-like_dom"/>
</dbReference>
<dbReference type="SMART" id="SM01332">
    <property type="entry name" value="Cyclin_C"/>
    <property type="match status" value="1"/>
</dbReference>
<dbReference type="Gene3D" id="1.10.472.10">
    <property type="entry name" value="Cyclin-like"/>
    <property type="match status" value="2"/>
</dbReference>
<feature type="domain" description="Cyclin C-terminal" evidence="7">
    <location>
        <begin position="266"/>
        <end position="378"/>
    </location>
</feature>
<dbReference type="SMART" id="SM00385">
    <property type="entry name" value="CYCLIN"/>
    <property type="match status" value="2"/>
</dbReference>
<dbReference type="PROSITE" id="PS00292">
    <property type="entry name" value="CYCLINS"/>
    <property type="match status" value="1"/>
</dbReference>
<dbReference type="AlphaFoldDB" id="A0A5A9N4H2"/>
<keyword evidence="3 5" id="KW-0195">Cyclin</keyword>
<sequence>MSSRSLAPLSSRNNQEHMGLGLADGMRAHKPGQRVVLGLLSENDQHNRVFGEVSSKYDTAFHVALHHNARVGVHEYEPVIAHPSEQPASFLLDSELLLLDDAVNDVGSGSCMDASMQLVPEEETTSHDILCVPEYAEDIHRYLRECEIKYRPKPSYMRKQPDITNCMRVILVDWLVEVGEEYKLCSETLFLAVNYLDRFLSCMSVLRGKLQLVGTAAILLAAKYEEVYPPELEEFVYITDDTYTKKQVLRMEQHLLRVLAFDMTAPTVLQLLMQYTLEEHICATTTNLALYLSELSLLEVDPFVQYLPSKIAAAAYCLANYTLNGALWPENLYAFTGYSLTVIGPCLKELHKLHIGAASRPQRAIQEKFKSSKVLWCVLAQTCGGFATTLVFGP</sequence>
<evidence type="ECO:0000256" key="1">
    <source>
        <dbReference type="ARBA" id="ARBA00006955"/>
    </source>
</evidence>
<gene>
    <name evidence="8" type="ORF">E1301_Tti000247</name>
</gene>
<dbReference type="FunFam" id="1.10.472.10:FF:000001">
    <property type="entry name" value="G2/mitotic-specific cyclin"/>
    <property type="match status" value="1"/>
</dbReference>
<dbReference type="InterPro" id="IPR006671">
    <property type="entry name" value="Cyclin_N"/>
</dbReference>
<keyword evidence="9" id="KW-1185">Reference proteome</keyword>
<organism evidence="8 9">
    <name type="scientific">Triplophysa tibetana</name>
    <dbReference type="NCBI Taxonomy" id="1572043"/>
    <lineage>
        <taxon>Eukaryota</taxon>
        <taxon>Metazoa</taxon>
        <taxon>Chordata</taxon>
        <taxon>Craniata</taxon>
        <taxon>Vertebrata</taxon>
        <taxon>Euteleostomi</taxon>
        <taxon>Actinopterygii</taxon>
        <taxon>Neopterygii</taxon>
        <taxon>Teleostei</taxon>
        <taxon>Ostariophysi</taxon>
        <taxon>Cypriniformes</taxon>
        <taxon>Nemacheilidae</taxon>
        <taxon>Triplophysa</taxon>
    </lineage>
</organism>
<comment type="similarity">
    <text evidence="1">Belongs to the cyclin family. Cyclin AB subfamily.</text>
</comment>
<feature type="domain" description="Cyclin-like" evidence="6">
    <location>
        <begin position="173"/>
        <end position="257"/>
    </location>
</feature>
<evidence type="ECO:0000259" key="6">
    <source>
        <dbReference type="SMART" id="SM00385"/>
    </source>
</evidence>
<dbReference type="SUPFAM" id="SSF47954">
    <property type="entry name" value="Cyclin-like"/>
    <property type="match status" value="2"/>
</dbReference>
<evidence type="ECO:0000256" key="4">
    <source>
        <dbReference type="ARBA" id="ARBA00023306"/>
    </source>
</evidence>
<name>A0A5A9N4H2_9TELE</name>
<dbReference type="InterPro" id="IPR004367">
    <property type="entry name" value="Cyclin_C-dom"/>
</dbReference>
<dbReference type="Proteomes" id="UP000324632">
    <property type="component" value="Chromosome 23"/>
</dbReference>
<dbReference type="Pfam" id="PF02984">
    <property type="entry name" value="Cyclin_C"/>
    <property type="match status" value="1"/>
</dbReference>